<dbReference type="GO" id="GO:0008168">
    <property type="term" value="F:methyltransferase activity"/>
    <property type="evidence" value="ECO:0007669"/>
    <property type="project" value="UniProtKB-KW"/>
</dbReference>
<name>A0A0S6VU89_9BACT</name>
<gene>
    <name evidence="2" type="ORF">U14_00532</name>
</gene>
<protein>
    <submittedName>
        <fullName evidence="2">Methyltransferase type 11</fullName>
    </submittedName>
</protein>
<dbReference type="Gene3D" id="3.40.50.150">
    <property type="entry name" value="Vaccinia Virus protein VP39"/>
    <property type="match status" value="1"/>
</dbReference>
<dbReference type="SUPFAM" id="SSF53335">
    <property type="entry name" value="S-adenosyl-L-methionine-dependent methyltransferases"/>
    <property type="match status" value="1"/>
</dbReference>
<dbReference type="STRING" id="1499966.U14_00532"/>
<dbReference type="HOGENOM" id="CLU_945457_0_0_0"/>
<organism evidence="2">
    <name type="scientific">Candidatus Moduliflexus flocculans</name>
    <dbReference type="NCBI Taxonomy" id="1499966"/>
    <lineage>
        <taxon>Bacteria</taxon>
        <taxon>Candidatus Moduliflexota</taxon>
        <taxon>Candidatus Moduliflexia</taxon>
        <taxon>Candidatus Moduliflexales</taxon>
        <taxon>Candidatus Moduliflexaceae</taxon>
    </lineage>
</organism>
<keyword evidence="1" id="KW-0812">Transmembrane</keyword>
<dbReference type="GO" id="GO:0032259">
    <property type="term" value="P:methylation"/>
    <property type="evidence" value="ECO:0007669"/>
    <property type="project" value="UniProtKB-KW"/>
</dbReference>
<keyword evidence="1" id="KW-0472">Membrane</keyword>
<dbReference type="CDD" id="cd02440">
    <property type="entry name" value="AdoMet_MTases"/>
    <property type="match status" value="1"/>
</dbReference>
<reference evidence="2" key="1">
    <citation type="journal article" date="2015" name="PeerJ">
        <title>First genomic representation of candidate bacterial phylum KSB3 points to enhanced environmental sensing as a trigger of wastewater bulking.</title>
        <authorList>
            <person name="Sekiguchi Y."/>
            <person name="Ohashi A."/>
            <person name="Parks D.H."/>
            <person name="Yamauchi T."/>
            <person name="Tyson G.W."/>
            <person name="Hugenholtz P."/>
        </authorList>
    </citation>
    <scope>NUCLEOTIDE SEQUENCE [LARGE SCALE GENOMIC DNA]</scope>
</reference>
<dbReference type="EMBL" id="DF820455">
    <property type="protein sequence ID" value="GAK49311.1"/>
    <property type="molecule type" value="Genomic_DNA"/>
</dbReference>
<dbReference type="Pfam" id="PF13489">
    <property type="entry name" value="Methyltransf_23"/>
    <property type="match status" value="1"/>
</dbReference>
<evidence type="ECO:0000256" key="1">
    <source>
        <dbReference type="SAM" id="Phobius"/>
    </source>
</evidence>
<proteinExistence type="predicted"/>
<feature type="transmembrane region" description="Helical" evidence="1">
    <location>
        <begin position="248"/>
        <end position="268"/>
    </location>
</feature>
<evidence type="ECO:0000313" key="2">
    <source>
        <dbReference type="EMBL" id="GAK49311.1"/>
    </source>
</evidence>
<dbReference type="InterPro" id="IPR029063">
    <property type="entry name" value="SAM-dependent_MTases_sf"/>
</dbReference>
<evidence type="ECO:0000313" key="3">
    <source>
        <dbReference type="Proteomes" id="UP000030700"/>
    </source>
</evidence>
<accession>A0A0S6VU89</accession>
<keyword evidence="2" id="KW-0808">Transferase</keyword>
<keyword evidence="2" id="KW-0489">Methyltransferase</keyword>
<dbReference type="PANTHER" id="PTHR43464">
    <property type="entry name" value="METHYLTRANSFERASE"/>
    <property type="match status" value="1"/>
</dbReference>
<dbReference type="AlphaFoldDB" id="A0A0S6VU89"/>
<keyword evidence="1" id="KW-1133">Transmembrane helix</keyword>
<dbReference type="Proteomes" id="UP000030700">
    <property type="component" value="Unassembled WGS sequence"/>
</dbReference>
<sequence>MAYREILWNVIPPTRLGEFSGRIKCPCETQFWDVMDEFFPKGAGKVLVDVGCGPGIKALTFALNGFRVVGFDIREREIGHARENARQTRAAHPDLRLDAEFFQHDLQHGLPQLTDSSMDVAVFVEVIEHLDAYRSVLREIQRVLKPGGSVIITTPNKHLHQHEKDADEAVYGEKAFGHVREFDLNELAEEVEQAGLHVAHRGYLNPPKVKAYCTLIHPWMIRDHAFLQGRAGIQDVIGIRTLGKLQPLYNLCFPLITAIIGAYNSLIFPRLYRATKPALDLPTGRTLLVIGTKP</sequence>
<keyword evidence="3" id="KW-1185">Reference proteome</keyword>